<proteinExistence type="predicted"/>
<organism evidence="1 2">
    <name type="scientific">Candidatus Cryptobacteroides faecigallinarum</name>
    <dbReference type="NCBI Taxonomy" id="2840763"/>
    <lineage>
        <taxon>Bacteria</taxon>
        <taxon>Pseudomonadati</taxon>
        <taxon>Bacteroidota</taxon>
        <taxon>Bacteroidia</taxon>
        <taxon>Bacteroidales</taxon>
        <taxon>Candidatus Cryptobacteroides</taxon>
    </lineage>
</organism>
<reference evidence="1" key="2">
    <citation type="journal article" date="2021" name="PeerJ">
        <title>Extensive microbial diversity within the chicken gut microbiome revealed by metagenomics and culture.</title>
        <authorList>
            <person name="Gilroy R."/>
            <person name="Ravi A."/>
            <person name="Getino M."/>
            <person name="Pursley I."/>
            <person name="Horton D.L."/>
            <person name="Alikhan N.F."/>
            <person name="Baker D."/>
            <person name="Gharbi K."/>
            <person name="Hall N."/>
            <person name="Watson M."/>
            <person name="Adriaenssens E.M."/>
            <person name="Foster-Nyarko E."/>
            <person name="Jarju S."/>
            <person name="Secka A."/>
            <person name="Antonio M."/>
            <person name="Oren A."/>
            <person name="Chaudhuri R.R."/>
            <person name="La Ragione R."/>
            <person name="Hildebrand F."/>
            <person name="Pallen M.J."/>
        </authorList>
    </citation>
    <scope>NUCLEOTIDE SEQUENCE</scope>
    <source>
        <strain evidence="1">B1-13419</strain>
    </source>
</reference>
<dbReference type="EMBL" id="JADIMD010000002">
    <property type="protein sequence ID" value="MBO8473702.1"/>
    <property type="molecule type" value="Genomic_DNA"/>
</dbReference>
<comment type="caution">
    <text evidence="1">The sequence shown here is derived from an EMBL/GenBank/DDBJ whole genome shotgun (WGS) entry which is preliminary data.</text>
</comment>
<name>A0A9D9NHK0_9BACT</name>
<dbReference type="AlphaFoldDB" id="A0A9D9NHK0"/>
<protein>
    <submittedName>
        <fullName evidence="1">Uncharacterized protein</fullName>
    </submittedName>
</protein>
<gene>
    <name evidence="1" type="ORF">IAB91_00220</name>
</gene>
<reference evidence="1" key="1">
    <citation type="submission" date="2020-10" db="EMBL/GenBank/DDBJ databases">
        <authorList>
            <person name="Gilroy R."/>
        </authorList>
    </citation>
    <scope>NUCLEOTIDE SEQUENCE</scope>
    <source>
        <strain evidence="1">B1-13419</strain>
    </source>
</reference>
<evidence type="ECO:0000313" key="1">
    <source>
        <dbReference type="EMBL" id="MBO8473702.1"/>
    </source>
</evidence>
<dbReference type="Proteomes" id="UP000823757">
    <property type="component" value="Unassembled WGS sequence"/>
</dbReference>
<evidence type="ECO:0000313" key="2">
    <source>
        <dbReference type="Proteomes" id="UP000823757"/>
    </source>
</evidence>
<sequence length="46" mass="5351">MELVNRSFASLRMTGRMLWVTGRMLWMTGRMLWMTGGTLDDREAGQ</sequence>
<accession>A0A9D9NHK0</accession>